<name>A0A9Q3CK77_9BASI</name>
<protein>
    <recommendedName>
        <fullName evidence="3">Reverse transcriptase Ty1/copia-type domain-containing protein</fullName>
    </recommendedName>
</protein>
<dbReference type="AlphaFoldDB" id="A0A9Q3CK77"/>
<dbReference type="Proteomes" id="UP000765509">
    <property type="component" value="Unassembled WGS sequence"/>
</dbReference>
<organism evidence="1 2">
    <name type="scientific">Austropuccinia psidii MF-1</name>
    <dbReference type="NCBI Taxonomy" id="1389203"/>
    <lineage>
        <taxon>Eukaryota</taxon>
        <taxon>Fungi</taxon>
        <taxon>Dikarya</taxon>
        <taxon>Basidiomycota</taxon>
        <taxon>Pucciniomycotina</taxon>
        <taxon>Pucciniomycetes</taxon>
        <taxon>Pucciniales</taxon>
        <taxon>Sphaerophragmiaceae</taxon>
        <taxon>Austropuccinia</taxon>
    </lineage>
</organism>
<dbReference type="OrthoDB" id="3344688at2759"/>
<reference evidence="1" key="1">
    <citation type="submission" date="2021-03" db="EMBL/GenBank/DDBJ databases">
        <title>Draft genome sequence of rust myrtle Austropuccinia psidii MF-1, a brazilian biotype.</title>
        <authorList>
            <person name="Quecine M.C."/>
            <person name="Pachon D.M.R."/>
            <person name="Bonatelli M.L."/>
            <person name="Correr F.H."/>
            <person name="Franceschini L.M."/>
            <person name="Leite T.F."/>
            <person name="Margarido G.R.A."/>
            <person name="Almeida C.A."/>
            <person name="Ferrarezi J.A."/>
            <person name="Labate C.A."/>
        </authorList>
    </citation>
    <scope>NUCLEOTIDE SEQUENCE</scope>
    <source>
        <strain evidence="1">MF-1</strain>
    </source>
</reference>
<dbReference type="EMBL" id="AVOT02007624">
    <property type="protein sequence ID" value="MBW0484305.1"/>
    <property type="molecule type" value="Genomic_DNA"/>
</dbReference>
<comment type="caution">
    <text evidence="1">The sequence shown here is derived from an EMBL/GenBank/DDBJ whole genome shotgun (WGS) entry which is preliminary data.</text>
</comment>
<proteinExistence type="predicted"/>
<evidence type="ECO:0000313" key="2">
    <source>
        <dbReference type="Proteomes" id="UP000765509"/>
    </source>
</evidence>
<sequence length="131" mass="15090">MGDCKISLTPMQRNRKLEQATQAEDNEFKSINLVYRSAIGSLNYHSQCTRPDIADVVGHPSQFLEKTSSHHWESFKKALRYIKGTKNLGITYHQTGENKIIGYSDSSWAKDLGRRSWSGHFFTFSKKNYKL</sequence>
<evidence type="ECO:0000313" key="1">
    <source>
        <dbReference type="EMBL" id="MBW0484305.1"/>
    </source>
</evidence>
<evidence type="ECO:0008006" key="3">
    <source>
        <dbReference type="Google" id="ProtNLM"/>
    </source>
</evidence>
<dbReference type="PANTHER" id="PTHR11439:SF467">
    <property type="entry name" value="INTEGRASE CATALYTIC DOMAIN-CONTAINING PROTEIN"/>
    <property type="match status" value="1"/>
</dbReference>
<keyword evidence="2" id="KW-1185">Reference proteome</keyword>
<accession>A0A9Q3CK77</accession>
<gene>
    <name evidence="1" type="ORF">O181_024020</name>
</gene>
<dbReference type="PANTHER" id="PTHR11439">
    <property type="entry name" value="GAG-POL-RELATED RETROTRANSPOSON"/>
    <property type="match status" value="1"/>
</dbReference>